<keyword evidence="7" id="KW-1185">Reference proteome</keyword>
<protein>
    <submittedName>
        <fullName evidence="6">Iron dependent repressor DNA binding domain protein</fullName>
    </submittedName>
</protein>
<name>A0ABN0B0W1_9ACTN</name>
<sequence length="140" mass="15974">MAKPFEGISHRLTMASEDYLETIYRIMRSNNSFNGIRSVDIAEQLGVSKASVSKALSQLKEHGYVEKNHYGRVQLTSVGLEYATHIWRAHCMIRSFLEHDLGVVRDVADEEACLMEHAISLDTQNKWLSYLEDQGITIEE</sequence>
<comment type="similarity">
    <text evidence="1">Belongs to the DtxR/MntR family.</text>
</comment>
<keyword evidence="3" id="KW-0238">DNA-binding</keyword>
<dbReference type="Pfam" id="PF01325">
    <property type="entry name" value="Fe_dep_repress"/>
    <property type="match status" value="1"/>
</dbReference>
<dbReference type="RefSeq" id="WP_006303794.1">
    <property type="nucleotide sequence ID" value="NZ_AEDQ01000016.1"/>
</dbReference>
<dbReference type="InterPro" id="IPR036390">
    <property type="entry name" value="WH_DNA-bd_sf"/>
</dbReference>
<dbReference type="InterPro" id="IPR011991">
    <property type="entry name" value="ArsR-like_HTH"/>
</dbReference>
<dbReference type="PANTHER" id="PTHR33238:SF7">
    <property type="entry name" value="IRON-DEPENDENT TRANSCRIPTIONAL REGULATOR"/>
    <property type="match status" value="1"/>
</dbReference>
<dbReference type="EMBL" id="AEDQ01000016">
    <property type="protein sequence ID" value="EFL44389.1"/>
    <property type="molecule type" value="Genomic_DNA"/>
</dbReference>
<evidence type="ECO:0000256" key="4">
    <source>
        <dbReference type="ARBA" id="ARBA00023163"/>
    </source>
</evidence>
<keyword evidence="2" id="KW-0805">Transcription regulation</keyword>
<dbReference type="Gene3D" id="1.10.60.10">
    <property type="entry name" value="Iron dependent repressor, metal binding and dimerisation domain"/>
    <property type="match status" value="1"/>
</dbReference>
<dbReference type="Pfam" id="PF02742">
    <property type="entry name" value="Fe_dep_repr_C"/>
    <property type="match status" value="1"/>
</dbReference>
<evidence type="ECO:0000256" key="3">
    <source>
        <dbReference type="ARBA" id="ARBA00023125"/>
    </source>
</evidence>
<dbReference type="SUPFAM" id="SSF47979">
    <property type="entry name" value="Iron-dependent repressor protein, dimerization domain"/>
    <property type="match status" value="1"/>
</dbReference>
<evidence type="ECO:0000313" key="7">
    <source>
        <dbReference type="Proteomes" id="UP000004431"/>
    </source>
</evidence>
<comment type="caution">
    <text evidence="6">The sequence shown here is derived from an EMBL/GenBank/DDBJ whole genome shotgun (WGS) entry which is preliminary data.</text>
</comment>
<dbReference type="InterPro" id="IPR001367">
    <property type="entry name" value="Fe_dep_repressor"/>
</dbReference>
<evidence type="ECO:0000313" key="6">
    <source>
        <dbReference type="EMBL" id="EFL44389.1"/>
    </source>
</evidence>
<dbReference type="Gene3D" id="1.10.10.10">
    <property type="entry name" value="Winged helix-like DNA-binding domain superfamily/Winged helix DNA-binding domain"/>
    <property type="match status" value="1"/>
</dbReference>
<dbReference type="SMART" id="SM00529">
    <property type="entry name" value="HTH_DTXR"/>
    <property type="match status" value="1"/>
</dbReference>
<evidence type="ECO:0000259" key="5">
    <source>
        <dbReference type="PROSITE" id="PS50944"/>
    </source>
</evidence>
<dbReference type="InterPro" id="IPR022687">
    <property type="entry name" value="HTH_DTXR"/>
</dbReference>
<proteinExistence type="inferred from homology"/>
<dbReference type="Proteomes" id="UP000004431">
    <property type="component" value="Unassembled WGS sequence"/>
</dbReference>
<organism evidence="6 7">
    <name type="scientific">Fannyhessea vaginae PB189-T1-4</name>
    <dbReference type="NCBI Taxonomy" id="866774"/>
    <lineage>
        <taxon>Bacteria</taxon>
        <taxon>Bacillati</taxon>
        <taxon>Actinomycetota</taxon>
        <taxon>Coriobacteriia</taxon>
        <taxon>Coriobacteriales</taxon>
        <taxon>Atopobiaceae</taxon>
        <taxon>Fannyhessea</taxon>
    </lineage>
</organism>
<dbReference type="InterPro" id="IPR036388">
    <property type="entry name" value="WH-like_DNA-bd_sf"/>
</dbReference>
<dbReference type="InterPro" id="IPR036421">
    <property type="entry name" value="Fe_dep_repressor_sf"/>
</dbReference>
<evidence type="ECO:0000256" key="2">
    <source>
        <dbReference type="ARBA" id="ARBA00023015"/>
    </source>
</evidence>
<keyword evidence="4" id="KW-0804">Transcription</keyword>
<dbReference type="InterPro" id="IPR050536">
    <property type="entry name" value="DtxR_MntR_Metal-Reg"/>
</dbReference>
<dbReference type="PROSITE" id="PS50944">
    <property type="entry name" value="HTH_DTXR"/>
    <property type="match status" value="1"/>
</dbReference>
<dbReference type="SUPFAM" id="SSF46785">
    <property type="entry name" value="Winged helix' DNA-binding domain"/>
    <property type="match status" value="1"/>
</dbReference>
<gene>
    <name evidence="6" type="ORF">HMPREF9248_0387</name>
</gene>
<reference evidence="6 7" key="1">
    <citation type="submission" date="2010-08" db="EMBL/GenBank/DDBJ databases">
        <authorList>
            <person name="Durkin A.S."/>
            <person name="Madupu R."/>
            <person name="Torralba M."/>
            <person name="Gillis M."/>
            <person name="Methe B."/>
            <person name="Sutton G."/>
            <person name="Nelson K.E."/>
        </authorList>
    </citation>
    <scope>NUCLEOTIDE SEQUENCE [LARGE SCALE GENOMIC DNA]</scope>
    <source>
        <strain evidence="6 7">PB189-T1-4</strain>
    </source>
</reference>
<dbReference type="CDD" id="cd00090">
    <property type="entry name" value="HTH_ARSR"/>
    <property type="match status" value="1"/>
</dbReference>
<evidence type="ECO:0000256" key="1">
    <source>
        <dbReference type="ARBA" id="ARBA00007871"/>
    </source>
</evidence>
<dbReference type="InterPro" id="IPR022689">
    <property type="entry name" value="Iron_dep_repressor"/>
</dbReference>
<feature type="domain" description="HTH dtxR-type" evidence="5">
    <location>
        <begin position="12"/>
        <end position="76"/>
    </location>
</feature>
<accession>A0ABN0B0W1</accession>
<dbReference type="PANTHER" id="PTHR33238">
    <property type="entry name" value="IRON (METAL) DEPENDENT REPRESSOR, DTXR FAMILY"/>
    <property type="match status" value="1"/>
</dbReference>